<protein>
    <submittedName>
        <fullName evidence="3">YchJ family metal-binding protein</fullName>
    </submittedName>
</protein>
<comment type="caution">
    <text evidence="3">The sequence shown here is derived from an EMBL/GenBank/DDBJ whole genome shotgun (WGS) entry which is preliminary data.</text>
</comment>
<dbReference type="InterPro" id="IPR032710">
    <property type="entry name" value="NTF2-like_dom_sf"/>
</dbReference>
<reference evidence="3 4" key="1">
    <citation type="submission" date="2022-11" db="EMBL/GenBank/DDBJ databases">
        <title>Minimal conservation of predation-associated metabolite biosynthetic gene clusters underscores biosynthetic potential of Myxococcota including descriptions for ten novel species: Archangium lansinium sp. nov., Myxococcus landrumus sp. nov., Nannocystis bai.</title>
        <authorList>
            <person name="Ahearne A."/>
            <person name="Stevens C."/>
            <person name="Phillips K."/>
        </authorList>
    </citation>
    <scope>NUCLEOTIDE SEQUENCE [LARGE SCALE GENOMIC DNA]</scope>
    <source>
        <strain evidence="3 4">MIWBW</strain>
    </source>
</reference>
<dbReference type="RefSeq" id="WP_267540591.1">
    <property type="nucleotide sequence ID" value="NZ_JAPNKA010000001.1"/>
</dbReference>
<keyword evidence="4" id="KW-1185">Reference proteome</keyword>
<dbReference type="Proteomes" id="UP001207654">
    <property type="component" value="Unassembled WGS sequence"/>
</dbReference>
<name>A0ABT4AMF4_9BACT</name>
<organism evidence="3 4">
    <name type="scientific">Archangium lansingense</name>
    <dbReference type="NCBI Taxonomy" id="2995310"/>
    <lineage>
        <taxon>Bacteria</taxon>
        <taxon>Pseudomonadati</taxon>
        <taxon>Myxococcota</taxon>
        <taxon>Myxococcia</taxon>
        <taxon>Myxococcales</taxon>
        <taxon>Cystobacterineae</taxon>
        <taxon>Archangiaceae</taxon>
        <taxon>Archangium</taxon>
    </lineage>
</organism>
<feature type="region of interest" description="Disordered" evidence="1">
    <location>
        <begin position="142"/>
        <end position="167"/>
    </location>
</feature>
<dbReference type="InterPro" id="IPR048469">
    <property type="entry name" value="YchJ-like_M"/>
</dbReference>
<dbReference type="SUPFAM" id="SSF54427">
    <property type="entry name" value="NTF2-like"/>
    <property type="match status" value="1"/>
</dbReference>
<feature type="compositionally biased region" description="Pro residues" evidence="1">
    <location>
        <begin position="158"/>
        <end position="167"/>
    </location>
</feature>
<accession>A0ABT4AMF4</accession>
<gene>
    <name evidence="3" type="ORF">OV287_46945</name>
</gene>
<evidence type="ECO:0000256" key="1">
    <source>
        <dbReference type="SAM" id="MobiDB-lite"/>
    </source>
</evidence>
<evidence type="ECO:0000313" key="3">
    <source>
        <dbReference type="EMBL" id="MCY1082012.1"/>
    </source>
</evidence>
<evidence type="ECO:0000259" key="2">
    <source>
        <dbReference type="Pfam" id="PF17775"/>
    </source>
</evidence>
<evidence type="ECO:0000313" key="4">
    <source>
        <dbReference type="Proteomes" id="UP001207654"/>
    </source>
</evidence>
<dbReference type="Pfam" id="PF17775">
    <property type="entry name" value="YchJ_M-like"/>
    <property type="match status" value="1"/>
</dbReference>
<dbReference type="Gene3D" id="3.10.450.50">
    <property type="match status" value="1"/>
</dbReference>
<sequence length="167" mass="18949">MPPAPPCPCTSGLRYRECCARYHRGEAEAPDAEALMRSRYSAFALREVEYLWRTLHPEHPDRARPKEEVLRELRAVASAHKYPRLHVLDRQPPDETGKAVVLFYARIFEKGKDRSFVERSEFRHDGTGWRYLSGDGLAASECPQPPEKLTLATFPSNFPSPPGRGTG</sequence>
<dbReference type="EMBL" id="JAPNKA010000001">
    <property type="protein sequence ID" value="MCY1082012.1"/>
    <property type="molecule type" value="Genomic_DNA"/>
</dbReference>
<proteinExistence type="predicted"/>
<feature type="domain" description="YchJ-like middle NTF2-like" evidence="2">
    <location>
        <begin position="31"/>
        <end position="134"/>
    </location>
</feature>